<sequence>MSKIKKADKVVIIAGKDKGKQGEVIAVLPKENRVKVRGVNLVKKHQRPTPTQQGGIVELEAFIDVSNVAHVDPKTNKPTRVGYRILEDGRKVRFAKVSGEVIDL</sequence>
<dbReference type="Pfam" id="PF17136">
    <property type="entry name" value="ribosomal_L24"/>
    <property type="match status" value="1"/>
</dbReference>
<dbReference type="Gene3D" id="2.30.30.30">
    <property type="match status" value="1"/>
</dbReference>
<dbReference type="RefSeq" id="WP_040848403.1">
    <property type="nucleotide sequence ID" value="NZ_CP022110.1"/>
</dbReference>
<dbReference type="InterPro" id="IPR014722">
    <property type="entry name" value="Rib_uL2_dom2"/>
</dbReference>
<dbReference type="Pfam" id="PF00467">
    <property type="entry name" value="KOW"/>
    <property type="match status" value="1"/>
</dbReference>
<evidence type="ECO:0000256" key="1">
    <source>
        <dbReference type="ARBA" id="ARBA00010618"/>
    </source>
</evidence>
<dbReference type="KEGG" id="nao:Y958_09175"/>
<reference evidence="10 11" key="1">
    <citation type="submission" date="2017-06" db="EMBL/GenBank/DDBJ databases">
        <title>Complete genome sequence of Nitrospirillum amazonense strain CBAmC, an endophytic nitrogen-fixing and plant growth-promoting bacterium, isolated from sugarcane.</title>
        <authorList>
            <person name="Schwab S."/>
            <person name="dos Santos Teixeira K.R."/>
            <person name="Simoes Araujo J.L."/>
            <person name="Soares Vidal M."/>
            <person name="Borges de Freitas H.R."/>
            <person name="Rivello Crivelaro A.L."/>
            <person name="Bueno de Camargo Nunes A."/>
            <person name="dos Santos C.M."/>
            <person name="Palmeira da Silva Rosa D."/>
            <person name="da Silva Padilha D."/>
            <person name="da Silva E."/>
            <person name="Araujo Terra L."/>
            <person name="Soares Mendes V."/>
            <person name="Farinelli L."/>
            <person name="Magalhaes Cruz L."/>
            <person name="Baldani J.I."/>
        </authorList>
    </citation>
    <scope>NUCLEOTIDE SEQUENCE [LARGE SCALE GENOMIC DNA]</scope>
    <source>
        <strain evidence="10 11">CBAmC</strain>
    </source>
</reference>
<evidence type="ECO:0000256" key="6">
    <source>
        <dbReference type="ARBA" id="ARBA00035206"/>
    </source>
</evidence>
<organism evidence="10 11">
    <name type="scientific">Nitrospirillum viridazoti CBAmc</name>
    <dbReference type="NCBI Taxonomy" id="1441467"/>
    <lineage>
        <taxon>Bacteria</taxon>
        <taxon>Pseudomonadati</taxon>
        <taxon>Pseudomonadota</taxon>
        <taxon>Alphaproteobacteria</taxon>
        <taxon>Rhodospirillales</taxon>
        <taxon>Azospirillaceae</taxon>
        <taxon>Nitrospirillum</taxon>
        <taxon>Nitrospirillum viridazoti</taxon>
    </lineage>
</organism>
<evidence type="ECO:0000256" key="8">
    <source>
        <dbReference type="HAMAP-Rule" id="MF_01326"/>
    </source>
</evidence>
<evidence type="ECO:0000256" key="2">
    <source>
        <dbReference type="ARBA" id="ARBA00022730"/>
    </source>
</evidence>
<keyword evidence="11" id="KW-1185">Reference proteome</keyword>
<dbReference type="SMART" id="SM00739">
    <property type="entry name" value="KOW"/>
    <property type="match status" value="1"/>
</dbReference>
<dbReference type="GO" id="GO:0006412">
    <property type="term" value="P:translation"/>
    <property type="evidence" value="ECO:0007669"/>
    <property type="project" value="UniProtKB-UniRule"/>
</dbReference>
<evidence type="ECO:0000256" key="7">
    <source>
        <dbReference type="ARBA" id="ARBA00058688"/>
    </source>
</evidence>
<evidence type="ECO:0000256" key="4">
    <source>
        <dbReference type="ARBA" id="ARBA00022980"/>
    </source>
</evidence>
<dbReference type="FunFam" id="2.30.30.30:FF:000004">
    <property type="entry name" value="50S ribosomal protein L24"/>
    <property type="match status" value="1"/>
</dbReference>
<accession>A0A248JQJ8</accession>
<gene>
    <name evidence="8" type="primary">rplX</name>
    <name evidence="10" type="ORF">Y958_09175</name>
</gene>
<comment type="similarity">
    <text evidence="1 8">Belongs to the universal ribosomal protein uL24 family.</text>
</comment>
<comment type="function">
    <text evidence="7 8">One of the proteins that surrounds the polypeptide exit tunnel on the outside of the subunit.</text>
</comment>
<comment type="function">
    <text evidence="8">One of two assembly initiator proteins, it binds directly to the 5'-end of the 23S rRNA, where it nucleates assembly of the 50S subunit.</text>
</comment>
<dbReference type="InterPro" id="IPR008991">
    <property type="entry name" value="Translation_prot_SH3-like_sf"/>
</dbReference>
<dbReference type="InterPro" id="IPR005824">
    <property type="entry name" value="KOW"/>
</dbReference>
<dbReference type="SUPFAM" id="SSF50104">
    <property type="entry name" value="Translation proteins SH3-like domain"/>
    <property type="match status" value="1"/>
</dbReference>
<dbReference type="GO" id="GO:1990904">
    <property type="term" value="C:ribonucleoprotein complex"/>
    <property type="evidence" value="ECO:0007669"/>
    <property type="project" value="UniProtKB-KW"/>
</dbReference>
<keyword evidence="3 8" id="KW-0694">RNA-binding</keyword>
<dbReference type="Proteomes" id="UP000197153">
    <property type="component" value="Chromosome 1"/>
</dbReference>
<dbReference type="GO" id="GO:0019843">
    <property type="term" value="F:rRNA binding"/>
    <property type="evidence" value="ECO:0007669"/>
    <property type="project" value="UniProtKB-UniRule"/>
</dbReference>
<dbReference type="PANTHER" id="PTHR12903">
    <property type="entry name" value="MITOCHONDRIAL RIBOSOMAL PROTEIN L24"/>
    <property type="match status" value="1"/>
</dbReference>
<comment type="subunit">
    <text evidence="8">Part of the 50S ribosomal subunit.</text>
</comment>
<protein>
    <recommendedName>
        <fullName evidence="6 8">Large ribosomal subunit protein uL24</fullName>
    </recommendedName>
</protein>
<evidence type="ECO:0000256" key="5">
    <source>
        <dbReference type="ARBA" id="ARBA00023274"/>
    </source>
</evidence>
<evidence type="ECO:0000259" key="9">
    <source>
        <dbReference type="SMART" id="SM00739"/>
    </source>
</evidence>
<proteinExistence type="inferred from homology"/>
<keyword evidence="4 8" id="KW-0689">Ribosomal protein</keyword>
<dbReference type="CDD" id="cd06089">
    <property type="entry name" value="KOW_RPL26"/>
    <property type="match status" value="1"/>
</dbReference>
<evidence type="ECO:0000313" key="10">
    <source>
        <dbReference type="EMBL" id="ASG20975.1"/>
    </source>
</evidence>
<evidence type="ECO:0000313" key="11">
    <source>
        <dbReference type="Proteomes" id="UP000197153"/>
    </source>
</evidence>
<dbReference type="InterPro" id="IPR041988">
    <property type="entry name" value="Ribosomal_uL24_KOW"/>
</dbReference>
<dbReference type="InterPro" id="IPR057264">
    <property type="entry name" value="Ribosomal_uL24_C"/>
</dbReference>
<dbReference type="NCBIfam" id="TIGR01079">
    <property type="entry name" value="rplX_bact"/>
    <property type="match status" value="1"/>
</dbReference>
<name>A0A248JQJ8_9PROT</name>
<dbReference type="GO" id="GO:0003735">
    <property type="term" value="F:structural constituent of ribosome"/>
    <property type="evidence" value="ECO:0007669"/>
    <property type="project" value="InterPro"/>
</dbReference>
<keyword evidence="5 8" id="KW-0687">Ribonucleoprotein</keyword>
<keyword evidence="2 8" id="KW-0699">rRNA-binding</keyword>
<dbReference type="EMBL" id="CP022110">
    <property type="protein sequence ID" value="ASG20975.1"/>
    <property type="molecule type" value="Genomic_DNA"/>
</dbReference>
<evidence type="ECO:0000256" key="3">
    <source>
        <dbReference type="ARBA" id="ARBA00022884"/>
    </source>
</evidence>
<dbReference type="InterPro" id="IPR003256">
    <property type="entry name" value="Ribosomal_uL24"/>
</dbReference>
<dbReference type="AlphaFoldDB" id="A0A248JQJ8"/>
<dbReference type="GO" id="GO:0005840">
    <property type="term" value="C:ribosome"/>
    <property type="evidence" value="ECO:0007669"/>
    <property type="project" value="UniProtKB-KW"/>
</dbReference>
<feature type="domain" description="KOW" evidence="9">
    <location>
        <begin position="3"/>
        <end position="30"/>
    </location>
</feature>
<dbReference type="HAMAP" id="MF_01326_B">
    <property type="entry name" value="Ribosomal_uL24_B"/>
    <property type="match status" value="1"/>
</dbReference>